<reference evidence="3 4" key="1">
    <citation type="submission" date="2018-01" db="EMBL/GenBank/DDBJ databases">
        <title>Genomic Sequence of Chromobacterium MWU13-2610 from wild cranberry bogs within the Cape Cod National Seashore.</title>
        <authorList>
            <person name="O'Hara-Hanley K."/>
            <person name="Soby S."/>
            <person name="Harrison A."/>
        </authorList>
    </citation>
    <scope>NUCLEOTIDE SEQUENCE [LARGE SCALE GENOMIC DNA]</scope>
    <source>
        <strain evidence="3 4">MWU13-2610</strain>
    </source>
</reference>
<evidence type="ECO:0000259" key="2">
    <source>
        <dbReference type="Pfam" id="PF18433"/>
    </source>
</evidence>
<dbReference type="AlphaFoldDB" id="A0A2K4MPV0"/>
<proteinExistence type="predicted"/>
<protein>
    <recommendedName>
        <fullName evidence="2">DUF5610 domain-containing protein</fullName>
    </recommendedName>
</protein>
<accession>A0A2K4MPV0</accession>
<dbReference type="Proteomes" id="UP000236416">
    <property type="component" value="Unassembled WGS sequence"/>
</dbReference>
<dbReference type="Pfam" id="PF18433">
    <property type="entry name" value="DUF5610"/>
    <property type="match status" value="1"/>
</dbReference>
<evidence type="ECO:0000313" key="3">
    <source>
        <dbReference type="EMBL" id="POA99012.1"/>
    </source>
</evidence>
<comment type="caution">
    <text evidence="3">The sequence shown here is derived from an EMBL/GenBank/DDBJ whole genome shotgun (WGS) entry which is preliminary data.</text>
</comment>
<dbReference type="RefSeq" id="WP_103319412.1">
    <property type="nucleotide sequence ID" value="NZ_PPTF01000030.1"/>
</dbReference>
<organism evidence="3 4">
    <name type="scientific">Chromobacterium sinusclupearum</name>
    <dbReference type="NCBI Taxonomy" id="2077146"/>
    <lineage>
        <taxon>Bacteria</taxon>
        <taxon>Pseudomonadati</taxon>
        <taxon>Pseudomonadota</taxon>
        <taxon>Betaproteobacteria</taxon>
        <taxon>Neisseriales</taxon>
        <taxon>Chromobacteriaceae</taxon>
        <taxon>Chromobacterium</taxon>
    </lineage>
</organism>
<gene>
    <name evidence="3" type="ORF">C2134_09145</name>
</gene>
<name>A0A2K4MPV0_9NEIS</name>
<evidence type="ECO:0000256" key="1">
    <source>
        <dbReference type="SAM" id="MobiDB-lite"/>
    </source>
</evidence>
<sequence>MAIDDDIIISPISPVHPRQGNRVGSVEWRAGGHGEQQPEQDDSADIGLSHGHQAAELLYSATMDQVAHLAGLDHDPGPRPEGDLPGTSHSQHLLLGIAMLFERYCQRHPQFSAREAGLAFAPLARQGLDRGLQETCQVLIQLNALPPATQAQLQGLHQLTSKLLDERFGIA</sequence>
<evidence type="ECO:0000313" key="4">
    <source>
        <dbReference type="Proteomes" id="UP000236416"/>
    </source>
</evidence>
<feature type="domain" description="DUF5610" evidence="2">
    <location>
        <begin position="53"/>
        <end position="166"/>
    </location>
</feature>
<keyword evidence="4" id="KW-1185">Reference proteome</keyword>
<dbReference type="Gene3D" id="1.10.132.90">
    <property type="match status" value="1"/>
</dbReference>
<dbReference type="EMBL" id="PPTF01000030">
    <property type="protein sequence ID" value="POA99012.1"/>
    <property type="molecule type" value="Genomic_DNA"/>
</dbReference>
<dbReference type="InterPro" id="IPR041651">
    <property type="entry name" value="DUF5610"/>
</dbReference>
<feature type="region of interest" description="Disordered" evidence="1">
    <location>
        <begin position="1"/>
        <end position="22"/>
    </location>
</feature>